<evidence type="ECO:0000259" key="2">
    <source>
        <dbReference type="Pfam" id="PF22548"/>
    </source>
</evidence>
<dbReference type="Proteomes" id="UP000239735">
    <property type="component" value="Unassembled WGS sequence"/>
</dbReference>
<dbReference type="Pfam" id="PF22548">
    <property type="entry name" value="AEP-TOTE"/>
    <property type="match status" value="1"/>
</dbReference>
<evidence type="ECO:0000313" key="4">
    <source>
        <dbReference type="Proteomes" id="UP000239735"/>
    </source>
</evidence>
<evidence type="ECO:0000256" key="1">
    <source>
        <dbReference type="SAM" id="MobiDB-lite"/>
    </source>
</evidence>
<evidence type="ECO:0000313" key="3">
    <source>
        <dbReference type="EMBL" id="SPE20798.1"/>
    </source>
</evidence>
<feature type="compositionally biased region" description="Basic and acidic residues" evidence="1">
    <location>
        <begin position="1"/>
        <end position="11"/>
    </location>
</feature>
<protein>
    <recommendedName>
        <fullName evidence="2">TOTE conflict system primase domain-containing protein</fullName>
    </recommendedName>
</protein>
<feature type="compositionally biased region" description="Polar residues" evidence="1">
    <location>
        <begin position="12"/>
        <end position="25"/>
    </location>
</feature>
<dbReference type="OrthoDB" id="9802848at2"/>
<accession>A0A2N9LC05</accession>
<feature type="region of interest" description="Disordered" evidence="1">
    <location>
        <begin position="1"/>
        <end position="38"/>
    </location>
</feature>
<organism evidence="3 4">
    <name type="scientific">Candidatus Sulfuritelmatomonas gaucii</name>
    <dbReference type="NCBI Taxonomy" id="2043161"/>
    <lineage>
        <taxon>Bacteria</taxon>
        <taxon>Pseudomonadati</taxon>
        <taxon>Acidobacteriota</taxon>
        <taxon>Terriglobia</taxon>
        <taxon>Terriglobales</taxon>
        <taxon>Acidobacteriaceae</taxon>
        <taxon>Candidatus Sulfuritelmatomonas</taxon>
    </lineage>
</organism>
<dbReference type="EMBL" id="OKRB01000086">
    <property type="protein sequence ID" value="SPE20798.1"/>
    <property type="molecule type" value="Genomic_DNA"/>
</dbReference>
<gene>
    <name evidence="3" type="ORF">SBA5_30003</name>
</gene>
<feature type="domain" description="TOTE conflict system primase" evidence="2">
    <location>
        <begin position="79"/>
        <end position="242"/>
    </location>
</feature>
<name>A0A2N9LC05_9BACT</name>
<dbReference type="InterPro" id="IPR054347">
    <property type="entry name" value="TOTE_primase"/>
</dbReference>
<sequence length="553" mass="62707">MAISEKAKIESKTTLAIKSPTSALDSENGKHASASNAKTEEDALCDQFSALFCGYEDAHGEHELSEQPDENGKIKGRAQTMRSGATPREYRAHLNGGIKSLGVISLLRDNTCCFGAIDIDIQGEPHLKESVEDLEKRIRKLNLPLVVCLSKSGGVHLYLFSKTPISAKLMQAKLTAFAARLGYGGCEVFPKQVMRANQNDVGNWINIPYHGAFSAKGTRRYAIRNGKPIRDLKDFLAYCNMMRITSSDLEEVQAPLSNMFEDGPPCLQHLATVGIEGFRNNALMNVAIYYKKSRPADWEDALAEFNFNHVQPPLKQSELDQIRKSNSRKDYSYTCKNPPISNHCDKKTCVRRKFGIGMRGNGETAVFPIDNLTKCVSKDSVRWYAEHQGMRVELTTEMLLSPRSLQRAFVDKFNEVIMLPKSTEWLERLKDLIESCDIVEDPEDASEQGQFENRLDNFFSGSRPARNRDELIKGNSYIQNGRVYFRSDDLFQYLAIRRFQCKPHQIWLWLKQMGATSERMSVKGKDVRVWSLPEPTQYENTPIALRVEMLEMM</sequence>
<dbReference type="AlphaFoldDB" id="A0A2N9LC05"/>
<proteinExistence type="predicted"/>
<reference evidence="4" key="1">
    <citation type="submission" date="2018-02" db="EMBL/GenBank/DDBJ databases">
        <authorList>
            <person name="Hausmann B."/>
        </authorList>
    </citation>
    <scope>NUCLEOTIDE SEQUENCE [LARGE SCALE GENOMIC DNA]</scope>
    <source>
        <strain evidence="4">Peat soil MAG SbA5</strain>
    </source>
</reference>